<dbReference type="Pfam" id="PF13344">
    <property type="entry name" value="Hydrolase_6"/>
    <property type="match status" value="1"/>
</dbReference>
<comment type="caution">
    <text evidence="5">The sequence shown here is derived from an EMBL/GenBank/DDBJ whole genome shotgun (WGS) entry which is preliminary data.</text>
</comment>
<feature type="binding site" evidence="4">
    <location>
        <position position="15"/>
    </location>
    <ligand>
        <name>Mg(2+)</name>
        <dbReference type="ChEBI" id="CHEBI:18420"/>
    </ligand>
</feature>
<dbReference type="InterPro" id="IPR006357">
    <property type="entry name" value="HAD-SF_hydro_IIA"/>
</dbReference>
<dbReference type="Pfam" id="PF13242">
    <property type="entry name" value="Hydrolase_like"/>
    <property type="match status" value="1"/>
</dbReference>
<feature type="active site" description="Proton donor" evidence="2">
    <location>
        <position position="15"/>
    </location>
</feature>
<dbReference type="PIRSF" id="PIRSF000915">
    <property type="entry name" value="PGP-type_phosphatase"/>
    <property type="match status" value="1"/>
</dbReference>
<dbReference type="EMBL" id="MBEW02000015">
    <property type="protein sequence ID" value="RDY21001.1"/>
    <property type="molecule type" value="Genomic_DNA"/>
</dbReference>
<evidence type="ECO:0000256" key="1">
    <source>
        <dbReference type="PIRNR" id="PIRNR000915"/>
    </source>
</evidence>
<dbReference type="NCBIfam" id="TIGR01460">
    <property type="entry name" value="HAD-SF-IIA"/>
    <property type="match status" value="1"/>
</dbReference>
<feature type="active site" description="Nucleophile" evidence="2">
    <location>
        <position position="13"/>
    </location>
</feature>
<dbReference type="PANTHER" id="PTHR19288">
    <property type="entry name" value="4-NITROPHENYLPHOSPHATASE-RELATED"/>
    <property type="match status" value="1"/>
</dbReference>
<dbReference type="STRING" id="1871336.BBG48_10245"/>
<dbReference type="RefSeq" id="WP_068913327.1">
    <property type="nucleotide sequence ID" value="NZ_MBEW02000015.1"/>
</dbReference>
<dbReference type="InterPro" id="IPR023214">
    <property type="entry name" value="HAD_sf"/>
</dbReference>
<dbReference type="Proteomes" id="UP000093352">
    <property type="component" value="Unassembled WGS sequence"/>
</dbReference>
<proteinExistence type="inferred from homology"/>
<dbReference type="SUPFAM" id="SSF56784">
    <property type="entry name" value="HAD-like"/>
    <property type="match status" value="1"/>
</dbReference>
<accession>A0A371IKJ9</accession>
<comment type="similarity">
    <text evidence="1">Belongs to the HAD-like hydrolase superfamily. NagD family.</text>
</comment>
<dbReference type="GO" id="GO:0005737">
    <property type="term" value="C:cytoplasm"/>
    <property type="evidence" value="ECO:0007669"/>
    <property type="project" value="TreeGrafter"/>
</dbReference>
<comment type="cofactor">
    <cofactor evidence="4">
        <name>Mg(2+)</name>
        <dbReference type="ChEBI" id="CHEBI:18420"/>
    </cofactor>
    <text evidence="4">Divalent metal ions. Mg(2+) is the most effective.</text>
</comment>
<protein>
    <recommendedName>
        <fullName evidence="1">Acid sugar phosphatase</fullName>
        <ecNumber evidence="1">3.1.3.-</ecNumber>
    </recommendedName>
</protein>
<dbReference type="GO" id="GO:0016791">
    <property type="term" value="F:phosphatase activity"/>
    <property type="evidence" value="ECO:0007669"/>
    <property type="project" value="TreeGrafter"/>
</dbReference>
<keyword evidence="6" id="KW-1185">Reference proteome</keyword>
<evidence type="ECO:0000256" key="3">
    <source>
        <dbReference type="PIRSR" id="PIRSR000915-2"/>
    </source>
</evidence>
<dbReference type="AlphaFoldDB" id="A0A371IKJ9"/>
<evidence type="ECO:0000256" key="2">
    <source>
        <dbReference type="PIRSR" id="PIRSR000915-1"/>
    </source>
</evidence>
<dbReference type="InterPro" id="IPR036412">
    <property type="entry name" value="HAD-like_sf"/>
</dbReference>
<evidence type="ECO:0000313" key="6">
    <source>
        <dbReference type="Proteomes" id="UP000093352"/>
    </source>
</evidence>
<reference evidence="5 6" key="1">
    <citation type="journal article" date="2016" name="Genome Announc.">
        <title>Draft Genome Sequence of Criibacterium bergeronii gen. nov., sp. nov., Strain CCRI-22567T, Isolated from a Vaginal Sample from a Woman with Bacterial Vaginosis.</title>
        <authorList>
            <person name="Maheux A.F."/>
            <person name="Berube E."/>
            <person name="Boudreau D.K."/>
            <person name="Raymond F."/>
            <person name="Corbeil J."/>
            <person name="Roy P.H."/>
            <person name="Boissinot M."/>
            <person name="Omar R.F."/>
        </authorList>
    </citation>
    <scope>NUCLEOTIDE SEQUENCE [LARGE SCALE GENOMIC DNA]</scope>
    <source>
        <strain evidence="5 6">CCRI-22567</strain>
    </source>
</reference>
<evidence type="ECO:0000313" key="5">
    <source>
        <dbReference type="EMBL" id="RDY21001.1"/>
    </source>
</evidence>
<sequence>MNDLDDIKVFLLDMDGTIYLGNTLIDGAKEFLEKIKKTGRSYIFLTNNTSKDKNLYVEKLNKLGISSEKSEIYSSSDATIAYLNDKNIRKVFLVGNTSLENEFKNSGIEVVKEYGKEIDAVVSSFDTELTYEKLQIACDYIMDGILYISTHPDLVCPLEGGRVMPDSGAISNLIYSVTKKQPLVIGKPEKTMIKGVQKKYGFDKDSLLMVGDRLYTDVAMGEKAGIKSALVLSGETTLEDYEKSEIKATFVYNSVKDMINLIN</sequence>
<gene>
    <name evidence="5" type="ORF">BBG48_007300</name>
</gene>
<evidence type="ECO:0000256" key="4">
    <source>
        <dbReference type="PIRSR" id="PIRSR000915-3"/>
    </source>
</evidence>
<keyword evidence="1 4" id="KW-0479">Metal-binding</keyword>
<dbReference type="Gene3D" id="3.40.50.1000">
    <property type="entry name" value="HAD superfamily/HAD-like"/>
    <property type="match status" value="2"/>
</dbReference>
<feature type="binding site" evidence="3">
    <location>
        <position position="187"/>
    </location>
    <ligand>
        <name>substrate</name>
    </ligand>
</feature>
<feature type="binding site" evidence="4">
    <location>
        <position position="13"/>
    </location>
    <ligand>
        <name>Mg(2+)</name>
        <dbReference type="ChEBI" id="CHEBI:18420"/>
    </ligand>
</feature>
<name>A0A371IKJ9_9FIRM</name>
<comment type="function">
    <text evidence="1">Catalyzes the dephosphorylation of 2-6 carbon acid sugars in vitro.</text>
</comment>
<dbReference type="PROSITE" id="PS01228">
    <property type="entry name" value="COF_1"/>
    <property type="match status" value="1"/>
</dbReference>
<dbReference type="PANTHER" id="PTHR19288:SF46">
    <property type="entry name" value="HALOACID DEHALOGENASE-LIKE HYDROLASE DOMAIN-CONTAINING PROTEIN 2"/>
    <property type="match status" value="1"/>
</dbReference>
<dbReference type="EC" id="3.1.3.-" evidence="1"/>
<organism evidence="5 6">
    <name type="scientific">Criibacterium bergeronii</name>
    <dbReference type="NCBI Taxonomy" id="1871336"/>
    <lineage>
        <taxon>Bacteria</taxon>
        <taxon>Bacillati</taxon>
        <taxon>Bacillota</taxon>
        <taxon>Clostridia</taxon>
        <taxon>Peptostreptococcales</taxon>
        <taxon>Filifactoraceae</taxon>
        <taxon>Criibacterium</taxon>
    </lineage>
</organism>
<feature type="binding site" evidence="4">
    <location>
        <position position="212"/>
    </location>
    <ligand>
        <name>Mg(2+)</name>
        <dbReference type="ChEBI" id="CHEBI:18420"/>
    </ligand>
</feature>
<keyword evidence="1 4" id="KW-0460">Magnesium</keyword>
<keyword evidence="5" id="KW-0378">Hydrolase</keyword>
<dbReference type="GO" id="GO:0046872">
    <property type="term" value="F:metal ion binding"/>
    <property type="evidence" value="ECO:0007669"/>
    <property type="project" value="UniProtKB-KW"/>
</dbReference>